<sequence>MELTTGSSDSSTIDQQNHHNFDQIDQKMVGFEFEDCDESNELELGLGLSLGVLGSSKSCNFANKNMQIPRILTAKDLNSSRNVVVVSTSSSSTESSVKSDNVCVGTKRAASPTAVSQVVGWPPIRSYRMNSMANQAKSIATSENNSQFDETKGKKLMYDAEDKGNANSKDKLPHKSSLFVKVNMDGVAIGRKVDLASHSSYESLARTLEEMFTNNDDEKSNAEELILMPKVTRPSKLLDGTSDFVLTYEDKDGDWMLVGDVPWGMFVMSVKRLKVMRTSEANGLAPRSEDRSSKQKRRPI</sequence>
<protein>
    <recommendedName>
        <fullName evidence="8">Auxin-responsive protein</fullName>
    </recommendedName>
</protein>
<dbReference type="AlphaFoldDB" id="A0AAW1N9M1"/>
<evidence type="ECO:0000313" key="12">
    <source>
        <dbReference type="Proteomes" id="UP001443914"/>
    </source>
</evidence>
<organism evidence="11 12">
    <name type="scientific">Saponaria officinalis</name>
    <name type="common">Common soapwort</name>
    <name type="synonym">Lychnis saponaria</name>
    <dbReference type="NCBI Taxonomy" id="3572"/>
    <lineage>
        <taxon>Eukaryota</taxon>
        <taxon>Viridiplantae</taxon>
        <taxon>Streptophyta</taxon>
        <taxon>Embryophyta</taxon>
        <taxon>Tracheophyta</taxon>
        <taxon>Spermatophyta</taxon>
        <taxon>Magnoliopsida</taxon>
        <taxon>eudicotyledons</taxon>
        <taxon>Gunneridae</taxon>
        <taxon>Pentapetalae</taxon>
        <taxon>Caryophyllales</taxon>
        <taxon>Caryophyllaceae</taxon>
        <taxon>Caryophylleae</taxon>
        <taxon>Saponaria</taxon>
    </lineage>
</organism>
<evidence type="ECO:0000256" key="2">
    <source>
        <dbReference type="ARBA" id="ARBA00006728"/>
    </source>
</evidence>
<keyword evidence="6 8" id="KW-0539">Nucleus</keyword>
<proteinExistence type="inferred from homology"/>
<evidence type="ECO:0000256" key="9">
    <source>
        <dbReference type="SAM" id="MobiDB-lite"/>
    </source>
</evidence>
<evidence type="ECO:0000256" key="6">
    <source>
        <dbReference type="ARBA" id="ARBA00023242"/>
    </source>
</evidence>
<evidence type="ECO:0000256" key="1">
    <source>
        <dbReference type="ARBA" id="ARBA00004123"/>
    </source>
</evidence>
<keyword evidence="7 8" id="KW-0927">Auxin signaling pathway</keyword>
<evidence type="ECO:0000256" key="8">
    <source>
        <dbReference type="RuleBase" id="RU004549"/>
    </source>
</evidence>
<dbReference type="Pfam" id="PF02309">
    <property type="entry name" value="AUX_IAA"/>
    <property type="match status" value="1"/>
</dbReference>
<gene>
    <name evidence="11" type="ORF">RND81_01G124200</name>
</gene>
<dbReference type="InterPro" id="IPR053793">
    <property type="entry name" value="PB1-like"/>
</dbReference>
<evidence type="ECO:0000256" key="3">
    <source>
        <dbReference type="ARBA" id="ARBA00022491"/>
    </source>
</evidence>
<dbReference type="SUPFAM" id="SSF54277">
    <property type="entry name" value="CAD &amp; PB1 domains"/>
    <property type="match status" value="1"/>
</dbReference>
<comment type="function">
    <text evidence="8">Aux/IAA proteins are short-lived transcriptional factors that function as repressors of early auxin response genes at low auxin concentrations.</text>
</comment>
<keyword evidence="3 8" id="KW-0678">Repressor</keyword>
<evidence type="ECO:0000256" key="7">
    <source>
        <dbReference type="ARBA" id="ARBA00023294"/>
    </source>
</evidence>
<keyword evidence="4 8" id="KW-0805">Transcription regulation</keyword>
<feature type="domain" description="PB1" evidence="10">
    <location>
        <begin position="177"/>
        <end position="283"/>
    </location>
</feature>
<dbReference type="Proteomes" id="UP001443914">
    <property type="component" value="Unassembled WGS sequence"/>
</dbReference>
<comment type="caution">
    <text evidence="11">The sequence shown here is derived from an EMBL/GenBank/DDBJ whole genome shotgun (WGS) entry which is preliminary data.</text>
</comment>
<keyword evidence="5 8" id="KW-0804">Transcription</keyword>
<dbReference type="InterPro" id="IPR003311">
    <property type="entry name" value="AUX_IAA"/>
</dbReference>
<dbReference type="GO" id="GO:0009734">
    <property type="term" value="P:auxin-activated signaling pathway"/>
    <property type="evidence" value="ECO:0007669"/>
    <property type="project" value="UniProtKB-UniRule"/>
</dbReference>
<dbReference type="FunFam" id="3.10.20.90:FF:000078">
    <property type="entry name" value="Auxin-responsive protein"/>
    <property type="match status" value="1"/>
</dbReference>
<evidence type="ECO:0000313" key="11">
    <source>
        <dbReference type="EMBL" id="KAK9756837.1"/>
    </source>
</evidence>
<feature type="region of interest" description="Disordered" evidence="9">
    <location>
        <begin position="280"/>
        <end position="300"/>
    </location>
</feature>
<comment type="subunit">
    <text evidence="8">Homodimers and heterodimers.</text>
</comment>
<dbReference type="Gene3D" id="3.10.20.90">
    <property type="entry name" value="Phosphatidylinositol 3-kinase Catalytic Subunit, Chain A, domain 1"/>
    <property type="match status" value="1"/>
</dbReference>
<comment type="similarity">
    <text evidence="2 8">Belongs to the Aux/IAA family.</text>
</comment>
<comment type="subcellular location">
    <subcellularLocation>
        <location evidence="1 8">Nucleus</location>
    </subcellularLocation>
</comment>
<name>A0AAW1N9M1_SAPOF</name>
<dbReference type="PROSITE" id="PS51745">
    <property type="entry name" value="PB1"/>
    <property type="match status" value="1"/>
</dbReference>
<dbReference type="PANTHER" id="PTHR31734">
    <property type="entry name" value="AUXIN-RESPONSIVE PROTEIN IAA17"/>
    <property type="match status" value="1"/>
</dbReference>
<dbReference type="EMBL" id="JBDFQZ010000001">
    <property type="protein sequence ID" value="KAK9756837.1"/>
    <property type="molecule type" value="Genomic_DNA"/>
</dbReference>
<evidence type="ECO:0000256" key="5">
    <source>
        <dbReference type="ARBA" id="ARBA00023163"/>
    </source>
</evidence>
<evidence type="ECO:0000256" key="4">
    <source>
        <dbReference type="ARBA" id="ARBA00023015"/>
    </source>
</evidence>
<evidence type="ECO:0000259" key="10">
    <source>
        <dbReference type="PROSITE" id="PS51745"/>
    </source>
</evidence>
<dbReference type="GO" id="GO:0006355">
    <property type="term" value="P:regulation of DNA-templated transcription"/>
    <property type="evidence" value="ECO:0007669"/>
    <property type="project" value="InterPro"/>
</dbReference>
<reference evidence="11" key="1">
    <citation type="submission" date="2024-03" db="EMBL/GenBank/DDBJ databases">
        <title>WGS assembly of Saponaria officinalis var. Norfolk2.</title>
        <authorList>
            <person name="Jenkins J."/>
            <person name="Shu S."/>
            <person name="Grimwood J."/>
            <person name="Barry K."/>
            <person name="Goodstein D."/>
            <person name="Schmutz J."/>
            <person name="Leebens-Mack J."/>
            <person name="Osbourn A."/>
        </authorList>
    </citation>
    <scope>NUCLEOTIDE SEQUENCE [LARGE SCALE GENOMIC DNA]</scope>
    <source>
        <strain evidence="11">JIC</strain>
    </source>
</reference>
<dbReference type="PANTHER" id="PTHR31734:SF6">
    <property type="entry name" value="AUXIN-RESPONSIVE PROTEIN IAA11"/>
    <property type="match status" value="1"/>
</dbReference>
<dbReference type="InterPro" id="IPR033389">
    <property type="entry name" value="AUX/IAA_dom"/>
</dbReference>
<keyword evidence="12" id="KW-1185">Reference proteome</keyword>
<accession>A0AAW1N9M1</accession>
<dbReference type="GO" id="GO:0005634">
    <property type="term" value="C:nucleus"/>
    <property type="evidence" value="ECO:0007669"/>
    <property type="project" value="UniProtKB-SubCell"/>
</dbReference>